<dbReference type="EMBL" id="MQUQ01000031">
    <property type="protein sequence ID" value="OLZ43620.1"/>
    <property type="molecule type" value="Genomic_DNA"/>
</dbReference>
<dbReference type="AlphaFoldDB" id="A0A1R0KES7"/>
<evidence type="ECO:0000313" key="2">
    <source>
        <dbReference type="EMBL" id="OLZ43620.1"/>
    </source>
</evidence>
<sequence length="184" mass="19545">MPVWQAVMTVAATLAGTVSGTVLGSVLKGKADKAARVHEWQVEVVKIFGDLMHALEAHYVAMWDLEAARVRGGQDEIDAALAASLTTRNAITRPRSQFAVLVPRLGSEVARAVGAVFAMDTAVDESGRSAERLAARRLEARAALDDLVTVMTALMARLGAGLPGESRPARRRRFQRGRGAVGSG</sequence>
<protein>
    <submittedName>
        <fullName evidence="2">Uncharacterized protein</fullName>
    </submittedName>
</protein>
<organism evidence="2 3">
    <name type="scientific">Amycolatopsis coloradensis</name>
    <dbReference type="NCBI Taxonomy" id="76021"/>
    <lineage>
        <taxon>Bacteria</taxon>
        <taxon>Bacillati</taxon>
        <taxon>Actinomycetota</taxon>
        <taxon>Actinomycetes</taxon>
        <taxon>Pseudonocardiales</taxon>
        <taxon>Pseudonocardiaceae</taxon>
        <taxon>Amycolatopsis</taxon>
    </lineage>
</organism>
<evidence type="ECO:0000313" key="3">
    <source>
        <dbReference type="Proteomes" id="UP000187486"/>
    </source>
</evidence>
<keyword evidence="3" id="KW-1185">Reference proteome</keyword>
<dbReference type="Proteomes" id="UP000187486">
    <property type="component" value="Unassembled WGS sequence"/>
</dbReference>
<dbReference type="OrthoDB" id="9928220at2"/>
<name>A0A1R0KES7_9PSEU</name>
<feature type="region of interest" description="Disordered" evidence="1">
    <location>
        <begin position="162"/>
        <end position="184"/>
    </location>
</feature>
<reference evidence="2 3" key="1">
    <citation type="submission" date="2016-01" db="EMBL/GenBank/DDBJ databases">
        <title>Amycolatopsis coloradensis genome sequencing and assembly.</title>
        <authorList>
            <person name="Mayilraj S."/>
        </authorList>
    </citation>
    <scope>NUCLEOTIDE SEQUENCE [LARGE SCALE GENOMIC DNA]</scope>
    <source>
        <strain evidence="2 3">DSM 44225</strain>
    </source>
</reference>
<dbReference type="RefSeq" id="WP_076168272.1">
    <property type="nucleotide sequence ID" value="NZ_JBEZVB010000047.1"/>
</dbReference>
<accession>A0A1R0KES7</accession>
<dbReference type="STRING" id="76021.BS329_38855"/>
<proteinExistence type="predicted"/>
<comment type="caution">
    <text evidence="2">The sequence shown here is derived from an EMBL/GenBank/DDBJ whole genome shotgun (WGS) entry which is preliminary data.</text>
</comment>
<gene>
    <name evidence="2" type="ORF">BS329_38855</name>
</gene>
<evidence type="ECO:0000256" key="1">
    <source>
        <dbReference type="SAM" id="MobiDB-lite"/>
    </source>
</evidence>